<dbReference type="Proteomes" id="UP000002945">
    <property type="component" value="Unassembled WGS sequence"/>
</dbReference>
<dbReference type="PANTHER" id="PTHR21621:SF0">
    <property type="entry name" value="BETA-CITRYLGLUTAMATE SYNTHASE B-RELATED"/>
    <property type="match status" value="1"/>
</dbReference>
<accession>A9E5R5</accession>
<dbReference type="RefSeq" id="WP_007093968.1">
    <property type="nucleotide sequence ID" value="NZ_CP142125.1"/>
</dbReference>
<dbReference type="InterPro" id="IPR020898">
    <property type="entry name" value="Synapsin_ATP-bd_dom"/>
</dbReference>
<dbReference type="STRING" id="391587.KAOT1_07002"/>
<dbReference type="Gene3D" id="3.30.470.20">
    <property type="entry name" value="ATP-grasp fold, B domain"/>
    <property type="match status" value="1"/>
</dbReference>
<keyword evidence="1" id="KW-0547">Nucleotide-binding</keyword>
<dbReference type="HOGENOM" id="CLU_1018732_0_0_10"/>
<evidence type="ECO:0000313" key="3">
    <source>
        <dbReference type="EMBL" id="EDP95212.1"/>
    </source>
</evidence>
<dbReference type="InterPro" id="IPR013815">
    <property type="entry name" value="ATP_grasp_subdomain_1"/>
</dbReference>
<reference evidence="3 4" key="1">
    <citation type="journal article" date="2011" name="J. Bacteriol.">
        <title>Genome sequence of the algicidal bacterium Kordia algicida OT-1.</title>
        <authorList>
            <person name="Lee H.S."/>
            <person name="Kang S.G."/>
            <person name="Kwon K.K."/>
            <person name="Lee J.H."/>
            <person name="Kim S.J."/>
        </authorList>
    </citation>
    <scope>NUCLEOTIDE SEQUENCE [LARGE SCALE GENOMIC DNA]</scope>
    <source>
        <strain evidence="3 4">OT-1</strain>
    </source>
</reference>
<dbReference type="SUPFAM" id="SSF56059">
    <property type="entry name" value="Glutathione synthetase ATP-binding domain-like"/>
    <property type="match status" value="1"/>
</dbReference>
<dbReference type="InterPro" id="IPR011761">
    <property type="entry name" value="ATP-grasp"/>
</dbReference>
<keyword evidence="1" id="KW-0067">ATP-binding</keyword>
<dbReference type="Pfam" id="PF02750">
    <property type="entry name" value="Synapsin_C"/>
    <property type="match status" value="1"/>
</dbReference>
<feature type="domain" description="ATP-grasp" evidence="2">
    <location>
        <begin position="97"/>
        <end position="272"/>
    </location>
</feature>
<dbReference type="AlphaFoldDB" id="A9E5R5"/>
<dbReference type="PROSITE" id="PS50975">
    <property type="entry name" value="ATP_GRASP"/>
    <property type="match status" value="1"/>
</dbReference>
<dbReference type="OrthoDB" id="5499328at2"/>
<organism evidence="3 4">
    <name type="scientific">Kordia algicida OT-1</name>
    <dbReference type="NCBI Taxonomy" id="391587"/>
    <lineage>
        <taxon>Bacteria</taxon>
        <taxon>Pseudomonadati</taxon>
        <taxon>Bacteroidota</taxon>
        <taxon>Flavobacteriia</taxon>
        <taxon>Flavobacteriales</taxon>
        <taxon>Flavobacteriaceae</taxon>
        <taxon>Kordia</taxon>
    </lineage>
</organism>
<protein>
    <submittedName>
        <fullName evidence="3">Ribosomal protein S6 modification protein</fullName>
    </submittedName>
</protein>
<dbReference type="GO" id="GO:0018169">
    <property type="term" value="F:ribosomal S6-glutamic acid ligase activity"/>
    <property type="evidence" value="ECO:0007669"/>
    <property type="project" value="TreeGrafter"/>
</dbReference>
<evidence type="ECO:0000256" key="1">
    <source>
        <dbReference type="PROSITE-ProRule" id="PRU00409"/>
    </source>
</evidence>
<dbReference type="EMBL" id="ABIB01000010">
    <property type="protein sequence ID" value="EDP95212.1"/>
    <property type="molecule type" value="Genomic_DNA"/>
</dbReference>
<proteinExistence type="predicted"/>
<name>A9E5R5_9FLAO</name>
<evidence type="ECO:0000313" key="4">
    <source>
        <dbReference type="Proteomes" id="UP000002945"/>
    </source>
</evidence>
<dbReference type="GO" id="GO:0009432">
    <property type="term" value="P:SOS response"/>
    <property type="evidence" value="ECO:0007669"/>
    <property type="project" value="TreeGrafter"/>
</dbReference>
<dbReference type="eggNOG" id="COG0189">
    <property type="taxonomic scope" value="Bacteria"/>
</dbReference>
<dbReference type="GO" id="GO:0005737">
    <property type="term" value="C:cytoplasm"/>
    <property type="evidence" value="ECO:0007669"/>
    <property type="project" value="TreeGrafter"/>
</dbReference>
<gene>
    <name evidence="3" type="ORF">KAOT1_07002</name>
</gene>
<sequence length="273" mass="31016">MKTILVVNGEKYWKDILPAYNVVQKSIQHTSWILKSGKLHVADAESVVQPDAILWRVGAIKPTELQRTALNLIELAGIPCVNSPATLKIGYDRLSMLATIKSLGLPVIDFNVVTKSTHLKNIKIDFPFVVKVGNYHGGYGKVLVEDAQKWQDIKDLLFVTEYYITIEPYIKYVRDIRYIAINDKVWAMSRKGKFWKANIETTDFEEFAPEESLVNDLKRLQNAIKADIIAIDILEEENGKLHIVEYNDIPGLSGFTDELKYELAAVLTRALEH</sequence>
<evidence type="ECO:0000259" key="2">
    <source>
        <dbReference type="PROSITE" id="PS50975"/>
    </source>
</evidence>
<dbReference type="GO" id="GO:0046872">
    <property type="term" value="F:metal ion binding"/>
    <property type="evidence" value="ECO:0007669"/>
    <property type="project" value="InterPro"/>
</dbReference>
<keyword evidence="4" id="KW-1185">Reference proteome</keyword>
<dbReference type="PANTHER" id="PTHR21621">
    <property type="entry name" value="RIBOSOMAL PROTEIN S6 MODIFICATION PROTEIN"/>
    <property type="match status" value="1"/>
</dbReference>
<dbReference type="Gene3D" id="3.30.1490.20">
    <property type="entry name" value="ATP-grasp fold, A domain"/>
    <property type="match status" value="1"/>
</dbReference>
<comment type="caution">
    <text evidence="3">The sequence shown here is derived from an EMBL/GenBank/DDBJ whole genome shotgun (WGS) entry which is preliminary data.</text>
</comment>
<dbReference type="GO" id="GO:0005524">
    <property type="term" value="F:ATP binding"/>
    <property type="evidence" value="ECO:0007669"/>
    <property type="project" value="UniProtKB-UniRule"/>
</dbReference>